<keyword evidence="2" id="KW-1185">Reference proteome</keyword>
<evidence type="ECO:0000313" key="1">
    <source>
        <dbReference type="EMBL" id="GLD62654.1"/>
    </source>
</evidence>
<evidence type="ECO:0000313" key="2">
    <source>
        <dbReference type="Proteomes" id="UP001279410"/>
    </source>
</evidence>
<organism evidence="1 2">
    <name type="scientific">Lates japonicus</name>
    <name type="common">Japanese lates</name>
    <dbReference type="NCBI Taxonomy" id="270547"/>
    <lineage>
        <taxon>Eukaryota</taxon>
        <taxon>Metazoa</taxon>
        <taxon>Chordata</taxon>
        <taxon>Craniata</taxon>
        <taxon>Vertebrata</taxon>
        <taxon>Euteleostomi</taxon>
        <taxon>Actinopterygii</taxon>
        <taxon>Neopterygii</taxon>
        <taxon>Teleostei</taxon>
        <taxon>Neoteleostei</taxon>
        <taxon>Acanthomorphata</taxon>
        <taxon>Carangaria</taxon>
        <taxon>Carangaria incertae sedis</taxon>
        <taxon>Centropomidae</taxon>
        <taxon>Lates</taxon>
    </lineage>
</organism>
<gene>
    <name evidence="1" type="ORF">AKAME5_001434800</name>
</gene>
<protein>
    <submittedName>
        <fullName evidence="1">Thyroid adenoma-associated protein homolog</fullName>
    </submittedName>
</protein>
<name>A0AAD3RA04_LATJO</name>
<proteinExistence type="predicted"/>
<reference evidence="1" key="1">
    <citation type="submission" date="2022-08" db="EMBL/GenBank/DDBJ databases">
        <title>Genome sequencing of akame (Lates japonicus).</title>
        <authorList>
            <person name="Hashiguchi Y."/>
            <person name="Takahashi H."/>
        </authorList>
    </citation>
    <scope>NUCLEOTIDE SEQUENCE</scope>
    <source>
        <strain evidence="1">Kochi</strain>
    </source>
</reference>
<dbReference type="Proteomes" id="UP001279410">
    <property type="component" value="Unassembled WGS sequence"/>
</dbReference>
<accession>A0AAD3RA04</accession>
<dbReference type="AlphaFoldDB" id="A0AAD3RA04"/>
<dbReference type="EMBL" id="BRZM01000054">
    <property type="protein sequence ID" value="GLD62654.1"/>
    <property type="molecule type" value="Genomic_DNA"/>
</dbReference>
<sequence>MTGVSVCPPVAMDSGMGLLCRLFELWGQVPAGSLALTEWLLGDEEGSDEAVADEASSLDEEDFLFEKGDLNLWAEPVQWVKLLHGNLSSLILTFKQTQCSGTTSQDQAKLQALLTQAKARALSSQQALDSLPVLPQFSCTVEHARLTLRHQRATLALDVLERLR</sequence>
<comment type="caution">
    <text evidence="1">The sequence shown here is derived from an EMBL/GenBank/DDBJ whole genome shotgun (WGS) entry which is preliminary data.</text>
</comment>